<evidence type="ECO:0000313" key="11">
    <source>
        <dbReference type="Proteomes" id="UP000649345"/>
    </source>
</evidence>
<keyword evidence="6 8" id="KW-0012">Acyltransferase</keyword>
<dbReference type="CDD" id="cd03131">
    <property type="entry name" value="GATase1_HTS"/>
    <property type="match status" value="1"/>
</dbReference>
<proteinExistence type="inferred from homology"/>
<comment type="pathway">
    <text evidence="8">Amino-acid biosynthesis; L-methionine biosynthesis via de novo pathway; O-acetyl-L-homoserine from L-homoserine: step 1/1.</text>
</comment>
<dbReference type="RefSeq" id="WP_186871771.1">
    <property type="nucleotide sequence ID" value="NZ_JACOOR010000003.1"/>
</dbReference>
<evidence type="ECO:0000256" key="3">
    <source>
        <dbReference type="ARBA" id="ARBA00022605"/>
    </source>
</evidence>
<comment type="similarity">
    <text evidence="8">Belongs to the MetA family.</text>
</comment>
<dbReference type="GO" id="GO:0019281">
    <property type="term" value="P:L-methionine biosynthetic process from homoserine via O-succinyl-L-homoserine and cystathionine"/>
    <property type="evidence" value="ECO:0007669"/>
    <property type="project" value="InterPro"/>
</dbReference>
<comment type="catalytic activity">
    <reaction evidence="7 8">
        <text>L-homoserine + acetyl-CoA = O-acetyl-L-homoserine + CoA</text>
        <dbReference type="Rhea" id="RHEA:13701"/>
        <dbReference type="ChEBI" id="CHEBI:57287"/>
        <dbReference type="ChEBI" id="CHEBI:57288"/>
        <dbReference type="ChEBI" id="CHEBI:57476"/>
        <dbReference type="ChEBI" id="CHEBI:57716"/>
        <dbReference type="EC" id="2.3.1.31"/>
    </reaction>
</comment>
<feature type="site" description="Important for acyl-CoA specificity" evidence="8">
    <location>
        <position position="111"/>
    </location>
</feature>
<keyword evidence="4 8" id="KW-0808">Transferase</keyword>
<dbReference type="InterPro" id="IPR033752">
    <property type="entry name" value="MetA_family"/>
</dbReference>
<dbReference type="PANTHER" id="PTHR20919">
    <property type="entry name" value="HOMOSERINE O-SUCCINYLTRANSFERASE"/>
    <property type="match status" value="1"/>
</dbReference>
<protein>
    <recommendedName>
        <fullName evidence="8">Homoserine O-acetyltransferase</fullName>
        <shortName evidence="8">HAT</shortName>
        <ecNumber evidence="8">2.3.1.31</ecNumber>
    </recommendedName>
    <alternativeName>
        <fullName evidence="8">Homoserine transacetylase</fullName>
        <shortName evidence="8">HTA</shortName>
    </alternativeName>
</protein>
<evidence type="ECO:0000313" key="10">
    <source>
        <dbReference type="EMBL" id="MBC5659409.1"/>
    </source>
</evidence>
<dbReference type="SUPFAM" id="SSF52317">
    <property type="entry name" value="Class I glutamine amidotransferase-like"/>
    <property type="match status" value="1"/>
</dbReference>
<evidence type="ECO:0000256" key="1">
    <source>
        <dbReference type="ARBA" id="ARBA00004496"/>
    </source>
</evidence>
<dbReference type="InterPro" id="IPR005697">
    <property type="entry name" value="HST_MetA"/>
</dbReference>
<gene>
    <name evidence="10" type="primary">metA</name>
    <name evidence="8" type="synonym">metAA</name>
    <name evidence="10" type="ORF">H8S44_06460</name>
</gene>
<keyword evidence="2 8" id="KW-0963">Cytoplasm</keyword>
<comment type="caution">
    <text evidence="8">Lacks conserved residue(s) required for the propagation of feature annotation.</text>
</comment>
<dbReference type="NCBIfam" id="TIGR01001">
    <property type="entry name" value="metA"/>
    <property type="match status" value="1"/>
</dbReference>
<dbReference type="Pfam" id="PF04204">
    <property type="entry name" value="HTS"/>
    <property type="match status" value="1"/>
</dbReference>
<feature type="active site" description="Proton acceptor" evidence="8">
    <location>
        <position position="235"/>
    </location>
</feature>
<evidence type="ECO:0000256" key="2">
    <source>
        <dbReference type="ARBA" id="ARBA00022490"/>
    </source>
</evidence>
<dbReference type="Gene3D" id="3.40.50.880">
    <property type="match status" value="1"/>
</dbReference>
<evidence type="ECO:0000256" key="9">
    <source>
        <dbReference type="PIRSR" id="PIRSR000450-1"/>
    </source>
</evidence>
<evidence type="ECO:0000256" key="7">
    <source>
        <dbReference type="ARBA" id="ARBA00049043"/>
    </source>
</evidence>
<feature type="binding site" evidence="8">
    <location>
        <position position="249"/>
    </location>
    <ligand>
        <name>substrate</name>
    </ligand>
</feature>
<feature type="binding site" evidence="8">
    <location>
        <position position="192"/>
    </location>
    <ligand>
        <name>substrate</name>
    </ligand>
</feature>
<dbReference type="GO" id="GO:0005737">
    <property type="term" value="C:cytoplasm"/>
    <property type="evidence" value="ECO:0007669"/>
    <property type="project" value="UniProtKB-SubCell"/>
</dbReference>
<comment type="function">
    <text evidence="8">Transfers an acetyl group from acetyl-CoA to L-homoserine, forming acetyl-L-homoserine.</text>
</comment>
<dbReference type="HAMAP" id="MF_00295">
    <property type="entry name" value="MetA_acyltransf"/>
    <property type="match status" value="1"/>
</dbReference>
<evidence type="ECO:0000256" key="6">
    <source>
        <dbReference type="ARBA" id="ARBA00023315"/>
    </source>
</evidence>
<accession>A0A923RLN6</accession>
<feature type="binding site" evidence="8">
    <location>
        <position position="163"/>
    </location>
    <ligand>
        <name>substrate</name>
    </ligand>
</feature>
<feature type="active site" evidence="8">
    <location>
        <position position="237"/>
    </location>
</feature>
<comment type="subcellular location">
    <subcellularLocation>
        <location evidence="1 8">Cytoplasm</location>
    </subcellularLocation>
</comment>
<comment type="caution">
    <text evidence="10">The sequence shown here is derived from an EMBL/GenBank/DDBJ whole genome shotgun (WGS) entry which is preliminary data.</text>
</comment>
<dbReference type="PANTHER" id="PTHR20919:SF0">
    <property type="entry name" value="HOMOSERINE O-SUCCINYLTRANSFERASE"/>
    <property type="match status" value="1"/>
</dbReference>
<dbReference type="EMBL" id="JACOOR010000003">
    <property type="protein sequence ID" value="MBC5659409.1"/>
    <property type="molecule type" value="Genomic_DNA"/>
</dbReference>
<keyword evidence="5 8" id="KW-0486">Methionine biosynthesis</keyword>
<name>A0A923RLN6_9FIRM</name>
<dbReference type="InterPro" id="IPR029062">
    <property type="entry name" value="Class_I_gatase-like"/>
</dbReference>
<evidence type="ECO:0000256" key="4">
    <source>
        <dbReference type="ARBA" id="ARBA00022679"/>
    </source>
</evidence>
<feature type="site" description="Important for substrate specificity" evidence="8">
    <location>
        <position position="192"/>
    </location>
</feature>
<dbReference type="GO" id="GO:0008899">
    <property type="term" value="F:homoserine O-succinyltransferase activity"/>
    <property type="evidence" value="ECO:0007669"/>
    <property type="project" value="UniProtKB-UniRule"/>
</dbReference>
<keyword evidence="11" id="KW-1185">Reference proteome</keyword>
<feature type="active site" description="Acyl-thioester intermediate" evidence="8 9">
    <location>
        <position position="142"/>
    </location>
</feature>
<evidence type="ECO:0000256" key="5">
    <source>
        <dbReference type="ARBA" id="ARBA00023167"/>
    </source>
</evidence>
<dbReference type="EC" id="2.3.1.31" evidence="8"/>
<dbReference type="Proteomes" id="UP000649345">
    <property type="component" value="Unassembled WGS sequence"/>
</dbReference>
<evidence type="ECO:0000256" key="8">
    <source>
        <dbReference type="HAMAP-Rule" id="MF_00295"/>
    </source>
</evidence>
<organism evidence="10 11">
    <name type="scientific">Anaerosacchariphilus hominis</name>
    <dbReference type="NCBI Taxonomy" id="2763017"/>
    <lineage>
        <taxon>Bacteria</taxon>
        <taxon>Bacillati</taxon>
        <taxon>Bacillota</taxon>
        <taxon>Clostridia</taxon>
        <taxon>Lachnospirales</taxon>
        <taxon>Lachnospiraceae</taxon>
        <taxon>Anaerosacchariphilus</taxon>
    </lineage>
</organism>
<sequence length="305" mass="35918">MPIKVQSDLPVRAILEQENIFVMDETRALNQNIRPLKIGILNLMPLKEDTELQILRSLSNTPLQLDITFITVSSHESKNTAQSHINKFYEPFCEIKKRRFDGLIITGAPVEQMEFEEVDYWDELVEIMDWADAHVTSTFFICWGAQAAMYHFYGLKKRLLPQKLFGLYRHKVENRKEPLVRGFDDEFYAPHSRHTTVDAEEIRACKELTVLAESDEAGVFIAMAEEGRKIFVFGHPEYDRLTLEKEYMRDKNKGLDIQMPKNYFPGDDSNNRPILMWRAHANTLYTNWINYYVYQNTPYEWDDEE</sequence>
<dbReference type="FunFam" id="3.40.50.880:FF:000004">
    <property type="entry name" value="Homoserine O-succinyltransferase"/>
    <property type="match status" value="1"/>
</dbReference>
<dbReference type="PIRSF" id="PIRSF000450">
    <property type="entry name" value="H_ser_succinyltr"/>
    <property type="match status" value="1"/>
</dbReference>
<dbReference type="GO" id="GO:0004414">
    <property type="term" value="F:homoserine O-acetyltransferase activity"/>
    <property type="evidence" value="ECO:0007669"/>
    <property type="project" value="UniProtKB-EC"/>
</dbReference>
<reference evidence="10" key="1">
    <citation type="submission" date="2020-08" db="EMBL/GenBank/DDBJ databases">
        <title>Genome public.</title>
        <authorList>
            <person name="Liu C."/>
            <person name="Sun Q."/>
        </authorList>
    </citation>
    <scope>NUCLEOTIDE SEQUENCE</scope>
    <source>
        <strain evidence="10">NSJ-68</strain>
    </source>
</reference>
<keyword evidence="3 8" id="KW-0028">Amino-acid biosynthesis</keyword>
<dbReference type="AlphaFoldDB" id="A0A923RLN6"/>